<dbReference type="Gene3D" id="1.20.1250.20">
    <property type="entry name" value="MFS general substrate transporter like domains"/>
    <property type="match status" value="1"/>
</dbReference>
<dbReference type="PANTHER" id="PTHR42718:SF39">
    <property type="entry name" value="ACTINORHODIN TRANSPORTER-RELATED"/>
    <property type="match status" value="1"/>
</dbReference>
<dbReference type="Pfam" id="PF07690">
    <property type="entry name" value="MFS_1"/>
    <property type="match status" value="1"/>
</dbReference>
<proteinExistence type="predicted"/>
<dbReference type="Proteomes" id="UP000644610">
    <property type="component" value="Unassembled WGS sequence"/>
</dbReference>
<dbReference type="InterPro" id="IPR011701">
    <property type="entry name" value="MFS"/>
</dbReference>
<feature type="transmembrane region" description="Helical" evidence="5">
    <location>
        <begin position="84"/>
        <end position="110"/>
    </location>
</feature>
<dbReference type="EMBL" id="BOOQ01000050">
    <property type="protein sequence ID" value="GII50325.1"/>
    <property type="molecule type" value="Genomic_DNA"/>
</dbReference>
<evidence type="ECO:0000256" key="1">
    <source>
        <dbReference type="ARBA" id="ARBA00004651"/>
    </source>
</evidence>
<feature type="transmembrane region" description="Helical" evidence="5">
    <location>
        <begin position="12"/>
        <end position="45"/>
    </location>
</feature>
<feature type="transmembrane region" description="Helical" evidence="5">
    <location>
        <begin position="160"/>
        <end position="182"/>
    </location>
</feature>
<feature type="transmembrane region" description="Helical" evidence="5">
    <location>
        <begin position="131"/>
        <end position="148"/>
    </location>
</feature>
<evidence type="ECO:0000259" key="6">
    <source>
        <dbReference type="PROSITE" id="PS50850"/>
    </source>
</evidence>
<evidence type="ECO:0000256" key="5">
    <source>
        <dbReference type="SAM" id="Phobius"/>
    </source>
</evidence>
<dbReference type="PROSITE" id="PS50850">
    <property type="entry name" value="MFS"/>
    <property type="match status" value="1"/>
</dbReference>
<keyword evidence="3 5" id="KW-1133">Transmembrane helix</keyword>
<comment type="caution">
    <text evidence="7">The sequence shown here is derived from an EMBL/GenBank/DDBJ whole genome shotgun (WGS) entry which is preliminary data.</text>
</comment>
<evidence type="ECO:0000256" key="4">
    <source>
        <dbReference type="ARBA" id="ARBA00023136"/>
    </source>
</evidence>
<gene>
    <name evidence="7" type="ORF">Psi02_67490</name>
</gene>
<feature type="domain" description="Major facilitator superfamily (MFS) profile" evidence="6">
    <location>
        <begin position="1"/>
        <end position="191"/>
    </location>
</feature>
<name>A0A8J3V5D9_9ACTN</name>
<sequence length="191" mass="18906">MTHWCWPVSSAIPSAVLAMAVCLSALDSGLVFLPLGIGYFASSALSGRIAARLGRQVITVGTSVAAGGYAVLVATTLFGALHTIAWVIPGLFIAGAGMGFVMAPLPAIVLAGTDPRHAAAASGVLNTAQQAGNAIGVAVIGAVFYGSLDAQPASGAYAHAFTLGLDLLVGLCIVVAAAVQILPRVASPPGT</sequence>
<keyword evidence="8" id="KW-1185">Reference proteome</keyword>
<dbReference type="GO" id="GO:0005886">
    <property type="term" value="C:plasma membrane"/>
    <property type="evidence" value="ECO:0007669"/>
    <property type="project" value="UniProtKB-SubCell"/>
</dbReference>
<dbReference type="InterPro" id="IPR020846">
    <property type="entry name" value="MFS_dom"/>
</dbReference>
<dbReference type="PANTHER" id="PTHR42718">
    <property type="entry name" value="MAJOR FACILITATOR SUPERFAMILY MULTIDRUG TRANSPORTER MFSC"/>
    <property type="match status" value="1"/>
</dbReference>
<keyword evidence="2 5" id="KW-0812">Transmembrane</keyword>
<evidence type="ECO:0000313" key="8">
    <source>
        <dbReference type="Proteomes" id="UP000644610"/>
    </source>
</evidence>
<organism evidence="7 8">
    <name type="scientific">Planotetraspora silvatica</name>
    <dbReference type="NCBI Taxonomy" id="234614"/>
    <lineage>
        <taxon>Bacteria</taxon>
        <taxon>Bacillati</taxon>
        <taxon>Actinomycetota</taxon>
        <taxon>Actinomycetes</taxon>
        <taxon>Streptosporangiales</taxon>
        <taxon>Streptosporangiaceae</taxon>
        <taxon>Planotetraspora</taxon>
    </lineage>
</organism>
<protein>
    <recommendedName>
        <fullName evidence="6">Major facilitator superfamily (MFS) profile domain-containing protein</fullName>
    </recommendedName>
</protein>
<comment type="subcellular location">
    <subcellularLocation>
        <location evidence="1">Cell membrane</location>
        <topology evidence="1">Multi-pass membrane protein</topology>
    </subcellularLocation>
</comment>
<accession>A0A8J3V5D9</accession>
<evidence type="ECO:0000313" key="7">
    <source>
        <dbReference type="EMBL" id="GII50325.1"/>
    </source>
</evidence>
<keyword evidence="4 5" id="KW-0472">Membrane</keyword>
<dbReference type="SUPFAM" id="SSF103473">
    <property type="entry name" value="MFS general substrate transporter"/>
    <property type="match status" value="1"/>
</dbReference>
<dbReference type="GO" id="GO:0022857">
    <property type="term" value="F:transmembrane transporter activity"/>
    <property type="evidence" value="ECO:0007669"/>
    <property type="project" value="InterPro"/>
</dbReference>
<evidence type="ECO:0000256" key="3">
    <source>
        <dbReference type="ARBA" id="ARBA00022989"/>
    </source>
</evidence>
<dbReference type="AlphaFoldDB" id="A0A8J3V5D9"/>
<reference evidence="7" key="1">
    <citation type="submission" date="2021-01" db="EMBL/GenBank/DDBJ databases">
        <title>Whole genome shotgun sequence of Planotetraspora silvatica NBRC 100141.</title>
        <authorList>
            <person name="Komaki H."/>
            <person name="Tamura T."/>
        </authorList>
    </citation>
    <scope>NUCLEOTIDE SEQUENCE</scope>
    <source>
        <strain evidence="7">NBRC 100141</strain>
    </source>
</reference>
<evidence type="ECO:0000256" key="2">
    <source>
        <dbReference type="ARBA" id="ARBA00022692"/>
    </source>
</evidence>
<feature type="transmembrane region" description="Helical" evidence="5">
    <location>
        <begin position="57"/>
        <end position="78"/>
    </location>
</feature>
<dbReference type="InterPro" id="IPR036259">
    <property type="entry name" value="MFS_trans_sf"/>
</dbReference>